<evidence type="ECO:0000313" key="2">
    <source>
        <dbReference type="Proteomes" id="UP000014500"/>
    </source>
</evidence>
<reference evidence="2" key="1">
    <citation type="submission" date="2011-05" db="EMBL/GenBank/DDBJ databases">
        <authorList>
            <person name="Richards S.R."/>
            <person name="Qu J."/>
            <person name="Jiang H."/>
            <person name="Jhangiani S.N."/>
            <person name="Agravi P."/>
            <person name="Goodspeed R."/>
            <person name="Gross S."/>
            <person name="Mandapat C."/>
            <person name="Jackson L."/>
            <person name="Mathew T."/>
            <person name="Pu L."/>
            <person name="Thornton R."/>
            <person name="Saada N."/>
            <person name="Wilczek-Boney K.B."/>
            <person name="Lee S."/>
            <person name="Kovar C."/>
            <person name="Wu Y."/>
            <person name="Scherer S.E."/>
            <person name="Worley K.C."/>
            <person name="Muzny D.M."/>
            <person name="Gibbs R."/>
        </authorList>
    </citation>
    <scope>NUCLEOTIDE SEQUENCE</scope>
    <source>
        <strain evidence="2">Brora</strain>
    </source>
</reference>
<protein>
    <submittedName>
        <fullName evidence="1">Uncharacterized protein</fullName>
    </submittedName>
</protein>
<dbReference type="AlphaFoldDB" id="T1ING1"/>
<sequence>MLWVTNKSKPVSFCSPLDVSNMLIGKLRTSAWTLLATADRALFLTSQLIFSLSFKRCLIQWTNKKCDVVNPLSPYGSAAICPTCLPKFLSDLTDWVCNTFLYTHTHTHTQGLLILRPRFKEVRLNTVL</sequence>
<dbReference type="EMBL" id="JH431166">
    <property type="status" value="NOT_ANNOTATED_CDS"/>
    <property type="molecule type" value="Genomic_DNA"/>
</dbReference>
<dbReference type="HOGENOM" id="CLU_1962337_0_0_1"/>
<proteinExistence type="predicted"/>
<evidence type="ECO:0000313" key="1">
    <source>
        <dbReference type="EnsemblMetazoa" id="SMAR002538-PA"/>
    </source>
</evidence>
<dbReference type="Proteomes" id="UP000014500">
    <property type="component" value="Unassembled WGS sequence"/>
</dbReference>
<name>T1ING1_STRMM</name>
<reference evidence="1" key="2">
    <citation type="submission" date="2015-02" db="UniProtKB">
        <authorList>
            <consortium name="EnsemblMetazoa"/>
        </authorList>
    </citation>
    <scope>IDENTIFICATION</scope>
</reference>
<dbReference type="EnsemblMetazoa" id="SMAR002538-RA">
    <property type="protein sequence ID" value="SMAR002538-PA"/>
    <property type="gene ID" value="SMAR002538"/>
</dbReference>
<keyword evidence="2" id="KW-1185">Reference proteome</keyword>
<accession>T1ING1</accession>
<organism evidence="1 2">
    <name type="scientific">Strigamia maritima</name>
    <name type="common">European centipede</name>
    <name type="synonym">Geophilus maritimus</name>
    <dbReference type="NCBI Taxonomy" id="126957"/>
    <lineage>
        <taxon>Eukaryota</taxon>
        <taxon>Metazoa</taxon>
        <taxon>Ecdysozoa</taxon>
        <taxon>Arthropoda</taxon>
        <taxon>Myriapoda</taxon>
        <taxon>Chilopoda</taxon>
        <taxon>Pleurostigmophora</taxon>
        <taxon>Geophilomorpha</taxon>
        <taxon>Linotaeniidae</taxon>
        <taxon>Strigamia</taxon>
    </lineage>
</organism>